<dbReference type="RefSeq" id="WP_344121709.1">
    <property type="nucleotide sequence ID" value="NZ_BAAABW010000026.1"/>
</dbReference>
<keyword evidence="1" id="KW-0472">Membrane</keyword>
<dbReference type="EMBL" id="BAAABW010000026">
    <property type="protein sequence ID" value="GAA0369051.1"/>
    <property type="molecule type" value="Genomic_DNA"/>
</dbReference>
<sequence length="393" mass="43171">MNTIRTICFLIAALSSYAALLYRLLQLHRSWRDSAHRTLVITLLLQSLTFTMGAVALQSKSLLGIGNMAILLMHLSAVAFCISAQVILLRWSTTMEEARRKVAYWVGAGLVLDVLLTALFFMAGGPDKPSSAFDTGSDHPLILTYLLIFIVSQAVPCVTIFRQCGPYARMTTKPWLRRSLRLLSAGAVVLFLYCLARTVNILTAAFGVGIGQWKLAPSVFSALGIIIVSLSLTISSWGASSSKVLRWADSYGAYRALYPLWRDLYESSPDIVLEPPTATQVSDLHYRLHRRVVEIRDGWRELRPYIDHSAVTTLALSADSGASEESRQAFVEAARIRQALHAKRTGVSPAGSGGTNGFEERDARDFAAEVAWLAQVATAYQKLGKAQVFSLGR</sequence>
<name>A0ABN0XP54_9ACTN</name>
<protein>
    <recommendedName>
        <fullName evidence="2">DUF6545 domain-containing protein</fullName>
    </recommendedName>
</protein>
<feature type="transmembrane region" description="Helical" evidence="1">
    <location>
        <begin position="142"/>
        <end position="161"/>
    </location>
</feature>
<dbReference type="Proteomes" id="UP001500063">
    <property type="component" value="Unassembled WGS sequence"/>
</dbReference>
<keyword evidence="1" id="KW-1133">Transmembrane helix</keyword>
<keyword evidence="1" id="KW-0812">Transmembrane</keyword>
<evidence type="ECO:0000313" key="3">
    <source>
        <dbReference type="EMBL" id="GAA0369051.1"/>
    </source>
</evidence>
<keyword evidence="4" id="KW-1185">Reference proteome</keyword>
<feature type="domain" description="DUF6545" evidence="2">
    <location>
        <begin position="246"/>
        <end position="381"/>
    </location>
</feature>
<feature type="transmembrane region" description="Helical" evidence="1">
    <location>
        <begin position="6"/>
        <end position="25"/>
    </location>
</feature>
<feature type="transmembrane region" description="Helical" evidence="1">
    <location>
        <begin position="37"/>
        <end position="57"/>
    </location>
</feature>
<dbReference type="NCBIfam" id="NF042915">
    <property type="entry name" value="MAB_1171c_fam"/>
    <property type="match status" value="1"/>
</dbReference>
<dbReference type="Pfam" id="PF20182">
    <property type="entry name" value="DUF6545"/>
    <property type="match status" value="1"/>
</dbReference>
<feature type="transmembrane region" description="Helical" evidence="1">
    <location>
        <begin position="102"/>
        <end position="122"/>
    </location>
</feature>
<comment type="caution">
    <text evidence="3">The sequence shown here is derived from an EMBL/GenBank/DDBJ whole genome shotgun (WGS) entry which is preliminary data.</text>
</comment>
<organism evidence="3 4">
    <name type="scientific">Streptomyces blastmyceticus</name>
    <dbReference type="NCBI Taxonomy" id="68180"/>
    <lineage>
        <taxon>Bacteria</taxon>
        <taxon>Bacillati</taxon>
        <taxon>Actinomycetota</taxon>
        <taxon>Actinomycetes</taxon>
        <taxon>Kitasatosporales</taxon>
        <taxon>Streptomycetaceae</taxon>
        <taxon>Streptomyces</taxon>
    </lineage>
</organism>
<dbReference type="InterPro" id="IPR050039">
    <property type="entry name" value="MAB_1171c-like"/>
</dbReference>
<evidence type="ECO:0000256" key="1">
    <source>
        <dbReference type="SAM" id="Phobius"/>
    </source>
</evidence>
<feature type="transmembrane region" description="Helical" evidence="1">
    <location>
        <begin position="219"/>
        <end position="239"/>
    </location>
</feature>
<evidence type="ECO:0000259" key="2">
    <source>
        <dbReference type="Pfam" id="PF20182"/>
    </source>
</evidence>
<evidence type="ECO:0000313" key="4">
    <source>
        <dbReference type="Proteomes" id="UP001500063"/>
    </source>
</evidence>
<accession>A0ABN0XP54</accession>
<proteinExistence type="predicted"/>
<feature type="transmembrane region" description="Helical" evidence="1">
    <location>
        <begin position="69"/>
        <end position="90"/>
    </location>
</feature>
<feature type="transmembrane region" description="Helical" evidence="1">
    <location>
        <begin position="182"/>
        <end position="207"/>
    </location>
</feature>
<dbReference type="InterPro" id="IPR046675">
    <property type="entry name" value="DUF6545"/>
</dbReference>
<gene>
    <name evidence="3" type="ORF">GCM10010319_53720</name>
</gene>
<reference evidence="3 4" key="1">
    <citation type="journal article" date="2019" name="Int. J. Syst. Evol. Microbiol.">
        <title>The Global Catalogue of Microorganisms (GCM) 10K type strain sequencing project: providing services to taxonomists for standard genome sequencing and annotation.</title>
        <authorList>
            <consortium name="The Broad Institute Genomics Platform"/>
            <consortium name="The Broad Institute Genome Sequencing Center for Infectious Disease"/>
            <person name="Wu L."/>
            <person name="Ma J."/>
        </authorList>
    </citation>
    <scope>NUCLEOTIDE SEQUENCE [LARGE SCALE GENOMIC DNA]</scope>
    <source>
        <strain evidence="3 4">JCM 4565</strain>
    </source>
</reference>